<evidence type="ECO:0000256" key="1">
    <source>
        <dbReference type="SAM" id="MobiDB-lite"/>
    </source>
</evidence>
<organism evidence="2">
    <name type="scientific">Anguilla anguilla</name>
    <name type="common">European freshwater eel</name>
    <name type="synonym">Muraena anguilla</name>
    <dbReference type="NCBI Taxonomy" id="7936"/>
    <lineage>
        <taxon>Eukaryota</taxon>
        <taxon>Metazoa</taxon>
        <taxon>Chordata</taxon>
        <taxon>Craniata</taxon>
        <taxon>Vertebrata</taxon>
        <taxon>Euteleostomi</taxon>
        <taxon>Actinopterygii</taxon>
        <taxon>Neopterygii</taxon>
        <taxon>Teleostei</taxon>
        <taxon>Anguilliformes</taxon>
        <taxon>Anguillidae</taxon>
        <taxon>Anguilla</taxon>
    </lineage>
</organism>
<reference evidence="2" key="2">
    <citation type="journal article" date="2015" name="Fish Shellfish Immunol.">
        <title>Early steps in the European eel (Anguilla anguilla)-Vibrio vulnificus interaction in the gills: Role of the RtxA13 toxin.</title>
        <authorList>
            <person name="Callol A."/>
            <person name="Pajuelo D."/>
            <person name="Ebbesson L."/>
            <person name="Teles M."/>
            <person name="MacKenzie S."/>
            <person name="Amaro C."/>
        </authorList>
    </citation>
    <scope>NUCLEOTIDE SEQUENCE</scope>
</reference>
<protein>
    <submittedName>
        <fullName evidence="2">Uncharacterized protein</fullName>
    </submittedName>
</protein>
<reference evidence="2" key="1">
    <citation type="submission" date="2014-11" db="EMBL/GenBank/DDBJ databases">
        <authorList>
            <person name="Amaro Gonzalez C."/>
        </authorList>
    </citation>
    <scope>NUCLEOTIDE SEQUENCE</scope>
</reference>
<feature type="compositionally biased region" description="Polar residues" evidence="1">
    <location>
        <begin position="18"/>
        <end position="28"/>
    </location>
</feature>
<evidence type="ECO:0000313" key="2">
    <source>
        <dbReference type="EMBL" id="JAI04483.1"/>
    </source>
</evidence>
<dbReference type="AlphaFoldDB" id="A0A0E9XP16"/>
<feature type="compositionally biased region" description="Basic and acidic residues" evidence="1">
    <location>
        <begin position="1"/>
        <end position="16"/>
    </location>
</feature>
<feature type="region of interest" description="Disordered" evidence="1">
    <location>
        <begin position="1"/>
        <end position="38"/>
    </location>
</feature>
<proteinExistence type="predicted"/>
<sequence length="38" mass="4401">MAPRETDEWKQEECGRSSKGSQLLTCDPQTEERKLHVP</sequence>
<dbReference type="EMBL" id="GBXM01004095">
    <property type="protein sequence ID" value="JAI04483.1"/>
    <property type="molecule type" value="Transcribed_RNA"/>
</dbReference>
<accession>A0A0E9XP16</accession>
<name>A0A0E9XP16_ANGAN</name>